<accession>A0A455SL22</accession>
<sequence>MELQVVEVDIWIKRIEIYLKQTRARHPRTEEECHIELAITMNVYR</sequence>
<dbReference type="AlphaFoldDB" id="A0A455SL22"/>
<evidence type="ECO:0000313" key="1">
    <source>
        <dbReference type="EMBL" id="BBH88068.1"/>
    </source>
</evidence>
<name>A0A455SL22_9CHLR</name>
<reference evidence="1" key="1">
    <citation type="submission" date="2018-12" db="EMBL/GenBank/DDBJ databases">
        <title>Novel natural products biosynthetic potential of the class Ktedonobacteria.</title>
        <authorList>
            <person name="Zheng Y."/>
            <person name="Saitou A."/>
            <person name="Wang C.M."/>
            <person name="Toyoda A."/>
            <person name="Minakuchi Y."/>
            <person name="Sekiguchi Y."/>
            <person name="Ueda K."/>
            <person name="Takano H."/>
            <person name="Sakai Y."/>
            <person name="Yokota A."/>
            <person name="Yabe S."/>
        </authorList>
    </citation>
    <scope>NUCLEOTIDE SEQUENCE</scope>
    <source>
        <strain evidence="1">COM3</strain>
    </source>
</reference>
<gene>
    <name evidence="1" type="ORF">KTC_28190</name>
</gene>
<organism evidence="1">
    <name type="scientific">Thermosporothrix sp. COM3</name>
    <dbReference type="NCBI Taxonomy" id="2490863"/>
    <lineage>
        <taxon>Bacteria</taxon>
        <taxon>Bacillati</taxon>
        <taxon>Chloroflexota</taxon>
        <taxon>Ktedonobacteria</taxon>
        <taxon>Ktedonobacterales</taxon>
        <taxon>Thermosporotrichaceae</taxon>
        <taxon>Thermosporothrix</taxon>
    </lineage>
</organism>
<dbReference type="EMBL" id="AP019376">
    <property type="protein sequence ID" value="BBH88068.1"/>
    <property type="molecule type" value="Genomic_DNA"/>
</dbReference>
<protein>
    <submittedName>
        <fullName evidence="1">Uncharacterized protein</fullName>
    </submittedName>
</protein>
<proteinExistence type="predicted"/>